<evidence type="ECO:0000259" key="2">
    <source>
        <dbReference type="PROSITE" id="PS51186"/>
    </source>
</evidence>
<gene>
    <name evidence="3" type="ORF">D3875_21710</name>
</gene>
<dbReference type="Proteomes" id="UP000286287">
    <property type="component" value="Unassembled WGS sequence"/>
</dbReference>
<dbReference type="InterPro" id="IPR000182">
    <property type="entry name" value="GNAT_dom"/>
</dbReference>
<organism evidence="3 4">
    <name type="scientific">Deinococcus cavernae</name>
    <dbReference type="NCBI Taxonomy" id="2320857"/>
    <lineage>
        <taxon>Bacteria</taxon>
        <taxon>Thermotogati</taxon>
        <taxon>Deinococcota</taxon>
        <taxon>Deinococci</taxon>
        <taxon>Deinococcales</taxon>
        <taxon>Deinococcaceae</taxon>
        <taxon>Deinococcus</taxon>
    </lineage>
</organism>
<dbReference type="PROSITE" id="PS51186">
    <property type="entry name" value="GNAT"/>
    <property type="match status" value="1"/>
</dbReference>
<dbReference type="OrthoDB" id="66159at2"/>
<protein>
    <submittedName>
        <fullName evidence="3">N-acetyltransferase</fullName>
    </submittedName>
</protein>
<dbReference type="SUPFAM" id="SSF55729">
    <property type="entry name" value="Acyl-CoA N-acyltransferases (Nat)"/>
    <property type="match status" value="1"/>
</dbReference>
<feature type="region of interest" description="Disordered" evidence="1">
    <location>
        <begin position="204"/>
        <end position="224"/>
    </location>
</feature>
<keyword evidence="3" id="KW-0808">Transferase</keyword>
<feature type="domain" description="N-acetyltransferase" evidence="2">
    <location>
        <begin position="1"/>
        <end position="205"/>
    </location>
</feature>
<proteinExistence type="predicted"/>
<evidence type="ECO:0000313" key="4">
    <source>
        <dbReference type="Proteomes" id="UP000286287"/>
    </source>
</evidence>
<evidence type="ECO:0000256" key="1">
    <source>
        <dbReference type="SAM" id="MobiDB-lite"/>
    </source>
</evidence>
<comment type="caution">
    <text evidence="3">The sequence shown here is derived from an EMBL/GenBank/DDBJ whole genome shotgun (WGS) entry which is preliminary data.</text>
</comment>
<dbReference type="Gene3D" id="3.40.630.30">
    <property type="match status" value="1"/>
</dbReference>
<dbReference type="InterPro" id="IPR016181">
    <property type="entry name" value="Acyl_CoA_acyltransferase"/>
</dbReference>
<keyword evidence="4" id="KW-1185">Reference proteome</keyword>
<sequence length="224" mass="24274">MIRPLRPDDAAAVGQIAFETGFFGHSAAPYFPDEALFAALWVGPYFRGGAGGFVAEVDGVVRGYVLGSPDPGVYRLALQAELLEGVLPRWPRYRRALGAVPYLLRALLFPTPHADWRTYPAHLHINLLPQARGLHLGEGLLRSHLAALRSLGVPGVQLSTTTENQAALGLYRKLGFVRLAEQVTPLWTPWLGHPARHVIMGRRLSGPGQETATPGQKEGAAPPD</sequence>
<dbReference type="AlphaFoldDB" id="A0A418UZQ3"/>
<dbReference type="RefSeq" id="WP_119766823.1">
    <property type="nucleotide sequence ID" value="NZ_QYUJ01000030.1"/>
</dbReference>
<dbReference type="EMBL" id="QYUJ01000030">
    <property type="protein sequence ID" value="RJF68956.1"/>
    <property type="molecule type" value="Genomic_DNA"/>
</dbReference>
<name>A0A418UZQ3_9DEIO</name>
<dbReference type="GO" id="GO:0016747">
    <property type="term" value="F:acyltransferase activity, transferring groups other than amino-acyl groups"/>
    <property type="evidence" value="ECO:0007669"/>
    <property type="project" value="InterPro"/>
</dbReference>
<dbReference type="Pfam" id="PF00583">
    <property type="entry name" value="Acetyltransf_1"/>
    <property type="match status" value="1"/>
</dbReference>
<evidence type="ECO:0000313" key="3">
    <source>
        <dbReference type="EMBL" id="RJF68956.1"/>
    </source>
</evidence>
<accession>A0A418UZQ3</accession>
<reference evidence="3 4" key="1">
    <citation type="submission" date="2018-09" db="EMBL/GenBank/DDBJ databases">
        <authorList>
            <person name="Zhu H."/>
        </authorList>
    </citation>
    <scope>NUCLEOTIDE SEQUENCE [LARGE SCALE GENOMIC DNA]</scope>
    <source>
        <strain evidence="3 4">K2S05-167</strain>
    </source>
</reference>